<feature type="region of interest" description="Disordered" evidence="6">
    <location>
        <begin position="125"/>
        <end position="168"/>
    </location>
</feature>
<evidence type="ECO:0000256" key="2">
    <source>
        <dbReference type="ARBA" id="ARBA00022448"/>
    </source>
</evidence>
<sequence>MKKVTGFIVLIMMMIALAGCGDDSKFTLEEGKTNVVTTFYPVYFLASEIGGDYAHVINLVPAGVEPHDWTPKSQDLVNMKKADMFVYNGAGFEGWVEDFLSSLDASEDLSIIEATKGADLIHTDEEEGSEEAHDHEEGAAGEDEAAHDHEEEAAEEEHGHSHDHGVDPHVWMSPVQMKTMAQNVYDGFVAADPEHQVVYKENLDQLVAELNTLDQQYRDVVDAASRKELVVSHQAYTYLAREYGLTQIGVMGLSPEAEPTAQDIKKVSDFIKEHDVKYILFEELVSPEIAQMLANDLDIESLVFNPLEGLSEEQEKAGEDYISLMKSNLTSLEKALQ</sequence>
<keyword evidence="3 7" id="KW-0732">Signal</keyword>
<dbReference type="SUPFAM" id="SSF53807">
    <property type="entry name" value="Helical backbone' metal receptor"/>
    <property type="match status" value="1"/>
</dbReference>
<dbReference type="RefSeq" id="WP_379895199.1">
    <property type="nucleotide sequence ID" value="NZ_CBCSCT010000027.1"/>
</dbReference>
<dbReference type="PROSITE" id="PS51257">
    <property type="entry name" value="PROKAR_LIPOPROTEIN"/>
    <property type="match status" value="1"/>
</dbReference>
<reference evidence="9" key="1">
    <citation type="journal article" date="2019" name="Int. J. Syst. Evol. Microbiol.">
        <title>The Global Catalogue of Microorganisms (GCM) 10K type strain sequencing project: providing services to taxonomists for standard genome sequencing and annotation.</title>
        <authorList>
            <consortium name="The Broad Institute Genomics Platform"/>
            <consortium name="The Broad Institute Genome Sequencing Center for Infectious Disease"/>
            <person name="Wu L."/>
            <person name="Ma J."/>
        </authorList>
    </citation>
    <scope>NUCLEOTIDE SEQUENCE [LARGE SCALE GENOMIC DNA]</scope>
    <source>
        <strain evidence="9">CCM 8749</strain>
    </source>
</reference>
<comment type="caution">
    <text evidence="8">The sequence shown here is derived from an EMBL/GenBank/DDBJ whole genome shotgun (WGS) entry which is preliminary data.</text>
</comment>
<evidence type="ECO:0000256" key="5">
    <source>
        <dbReference type="SAM" id="Coils"/>
    </source>
</evidence>
<accession>A0ABW1IRP0</accession>
<dbReference type="Pfam" id="PF01297">
    <property type="entry name" value="ZnuA"/>
    <property type="match status" value="1"/>
</dbReference>
<dbReference type="PANTHER" id="PTHR42953:SF3">
    <property type="entry name" value="HIGH-AFFINITY ZINC UPTAKE SYSTEM PROTEIN ZNUA"/>
    <property type="match status" value="1"/>
</dbReference>
<comment type="similarity">
    <text evidence="1 4">Belongs to the bacterial solute-binding protein 9 family.</text>
</comment>
<dbReference type="Proteomes" id="UP001596250">
    <property type="component" value="Unassembled WGS sequence"/>
</dbReference>
<proteinExistence type="inferred from homology"/>
<evidence type="ECO:0000256" key="1">
    <source>
        <dbReference type="ARBA" id="ARBA00011028"/>
    </source>
</evidence>
<keyword evidence="2 4" id="KW-0813">Transport</keyword>
<keyword evidence="9" id="KW-1185">Reference proteome</keyword>
<feature type="coiled-coil region" evidence="5">
    <location>
        <begin position="196"/>
        <end position="223"/>
    </location>
</feature>
<evidence type="ECO:0000256" key="7">
    <source>
        <dbReference type="SAM" id="SignalP"/>
    </source>
</evidence>
<protein>
    <submittedName>
        <fullName evidence="8">Metal ABC transporter solute-binding protein, Zn/Mn family</fullName>
    </submittedName>
</protein>
<feature type="chain" id="PRO_5045771421" evidence="7">
    <location>
        <begin position="19"/>
        <end position="337"/>
    </location>
</feature>
<dbReference type="InterPro" id="IPR006129">
    <property type="entry name" value="AdhesinB"/>
</dbReference>
<dbReference type="InterPro" id="IPR006128">
    <property type="entry name" value="Lipoprotein_PsaA-like"/>
</dbReference>
<gene>
    <name evidence="8" type="ORF">ACFPXP_15360</name>
</gene>
<name>A0ABW1IRP0_9BACL</name>
<dbReference type="InterPro" id="IPR006127">
    <property type="entry name" value="ZnuA-like"/>
</dbReference>
<feature type="signal peptide" evidence="7">
    <location>
        <begin position="1"/>
        <end position="18"/>
    </location>
</feature>
<organism evidence="8 9">
    <name type="scientific">Marinicrinis lubricantis</name>
    <dbReference type="NCBI Taxonomy" id="2086470"/>
    <lineage>
        <taxon>Bacteria</taxon>
        <taxon>Bacillati</taxon>
        <taxon>Bacillota</taxon>
        <taxon>Bacilli</taxon>
        <taxon>Bacillales</taxon>
        <taxon>Paenibacillaceae</taxon>
    </lineage>
</organism>
<feature type="compositionally biased region" description="Basic and acidic residues" evidence="6">
    <location>
        <begin position="130"/>
        <end position="167"/>
    </location>
</feature>
<dbReference type="Gene3D" id="3.40.50.1980">
    <property type="entry name" value="Nitrogenase molybdenum iron protein domain"/>
    <property type="match status" value="2"/>
</dbReference>
<dbReference type="PRINTS" id="PR00690">
    <property type="entry name" value="ADHESNFAMILY"/>
</dbReference>
<dbReference type="EMBL" id="JBHSQV010000170">
    <property type="protein sequence ID" value="MFC5987783.1"/>
    <property type="molecule type" value="Genomic_DNA"/>
</dbReference>
<dbReference type="InterPro" id="IPR050492">
    <property type="entry name" value="Bact_metal-bind_prot9"/>
</dbReference>
<dbReference type="PANTHER" id="PTHR42953">
    <property type="entry name" value="HIGH-AFFINITY ZINC UPTAKE SYSTEM PROTEIN ZNUA-RELATED"/>
    <property type="match status" value="1"/>
</dbReference>
<evidence type="ECO:0000256" key="6">
    <source>
        <dbReference type="SAM" id="MobiDB-lite"/>
    </source>
</evidence>
<dbReference type="PRINTS" id="PR00691">
    <property type="entry name" value="ADHESINB"/>
</dbReference>
<keyword evidence="5" id="KW-0175">Coiled coil</keyword>
<evidence type="ECO:0000256" key="4">
    <source>
        <dbReference type="RuleBase" id="RU003512"/>
    </source>
</evidence>
<evidence type="ECO:0000313" key="9">
    <source>
        <dbReference type="Proteomes" id="UP001596250"/>
    </source>
</evidence>
<evidence type="ECO:0000313" key="8">
    <source>
        <dbReference type="EMBL" id="MFC5987783.1"/>
    </source>
</evidence>
<evidence type="ECO:0000256" key="3">
    <source>
        <dbReference type="ARBA" id="ARBA00022729"/>
    </source>
</evidence>